<dbReference type="EMBL" id="JBBPBM010000007">
    <property type="protein sequence ID" value="KAK8574515.1"/>
    <property type="molecule type" value="Genomic_DNA"/>
</dbReference>
<evidence type="ECO:0000313" key="2">
    <source>
        <dbReference type="Proteomes" id="UP001472677"/>
    </source>
</evidence>
<sequence length="78" mass="9306">MLKYRLSQASLFSRQRLPSRIEVWERGNQEQSLLLRSEWLRLSQYTYNDFAPLLVTRTFVGTNLNPLWEKFLVASEGR</sequence>
<organism evidence="1 2">
    <name type="scientific">Hibiscus sabdariffa</name>
    <name type="common">roselle</name>
    <dbReference type="NCBI Taxonomy" id="183260"/>
    <lineage>
        <taxon>Eukaryota</taxon>
        <taxon>Viridiplantae</taxon>
        <taxon>Streptophyta</taxon>
        <taxon>Embryophyta</taxon>
        <taxon>Tracheophyta</taxon>
        <taxon>Spermatophyta</taxon>
        <taxon>Magnoliopsida</taxon>
        <taxon>eudicotyledons</taxon>
        <taxon>Gunneridae</taxon>
        <taxon>Pentapetalae</taxon>
        <taxon>rosids</taxon>
        <taxon>malvids</taxon>
        <taxon>Malvales</taxon>
        <taxon>Malvaceae</taxon>
        <taxon>Malvoideae</taxon>
        <taxon>Hibiscus</taxon>
    </lineage>
</organism>
<comment type="caution">
    <text evidence="1">The sequence shown here is derived from an EMBL/GenBank/DDBJ whole genome shotgun (WGS) entry which is preliminary data.</text>
</comment>
<gene>
    <name evidence="1" type="ORF">V6N12_062205</name>
</gene>
<accession>A0ABR2F882</accession>
<protein>
    <submittedName>
        <fullName evidence="1">Uncharacterized protein</fullName>
    </submittedName>
</protein>
<evidence type="ECO:0000313" key="1">
    <source>
        <dbReference type="EMBL" id="KAK8574515.1"/>
    </source>
</evidence>
<keyword evidence="2" id="KW-1185">Reference proteome</keyword>
<proteinExistence type="predicted"/>
<name>A0ABR2F882_9ROSI</name>
<reference evidence="1 2" key="1">
    <citation type="journal article" date="2024" name="G3 (Bethesda)">
        <title>Genome assembly of Hibiscus sabdariffa L. provides insights into metabolisms of medicinal natural products.</title>
        <authorList>
            <person name="Kim T."/>
        </authorList>
    </citation>
    <scope>NUCLEOTIDE SEQUENCE [LARGE SCALE GENOMIC DNA]</scope>
    <source>
        <strain evidence="1">TK-2024</strain>
        <tissue evidence="1">Old leaves</tissue>
    </source>
</reference>
<dbReference type="Proteomes" id="UP001472677">
    <property type="component" value="Unassembled WGS sequence"/>
</dbReference>